<feature type="region of interest" description="Disordered" evidence="1">
    <location>
        <begin position="248"/>
        <end position="277"/>
    </location>
</feature>
<sequence>MAHPATSAITMAFASPSYSDGMAKHSTVSNLSAAVAKHGIGMPLTPPNSVSPGLPAQAAAGLRSPPPIRIDGESGPRPSLPLSKGALSGLDASQSITASMLAKDHLPGIMLGHGPVAIRHVMACLTQSVPGFSRIPPAKARRLVVAALENRAGGGADGSVVFEKVGWGRWDAYTKGERPDLSSSYRDGKLSPPPSEPESCAASYTGSGFPGSYKPHDSQQLNSWAESSMASHYDDHLDNMSMEENEADKMSLDGSSSAMSEDDSAMSDSEGDETEEEDWAAMGADALRKASMSTAASPGARKNYNLISISGSLHDARTPSVYGSAGGARSSFLARSTPQFARRPSAMSYTQHRSSVSQRPPSHGTTPMEIDHTIQEREAIEALLRMGSVPLSAAEVQNHPEFPYITWDLKPKSMGKLSVAKNRGGPLDIAWEVHGEGENKMVWIMGLGGLKTAWQRQTKDFSHTQGSKYSSLIVDNRGMGESGKPMQRYSTSEMAKDLLEVIDHIGWTAERQLNVVGISMGGMIAQELAYMIPNRIATLNLISTAPRIVNTVGFVENLRNRINLFIPRSLDDQIANVKHNIYTQAFLDAPDCLEYKVKPFPTNGDRFAAQEVAKRQTPQHFNRTGFMAQAIAAGWHHKTDAQLKEIGDKVGHERILVLHGTKDRMITFPHAEMLLKGLGGEESGVRKVFFEGQGHVVPIELRQEFNKLIEEMVEKGNTLNAKA</sequence>
<accession>A0A9P8JT13</accession>
<reference evidence="3" key="1">
    <citation type="journal article" date="2021" name="J Fungi (Basel)">
        <title>Virulence traits and population genomics of the black yeast Aureobasidium melanogenum.</title>
        <authorList>
            <person name="Cernosa A."/>
            <person name="Sun X."/>
            <person name="Gostincar C."/>
            <person name="Fang C."/>
            <person name="Gunde-Cimerman N."/>
            <person name="Song Z."/>
        </authorList>
    </citation>
    <scope>NUCLEOTIDE SEQUENCE</scope>
    <source>
        <strain evidence="3">EXF-9298</strain>
    </source>
</reference>
<dbReference type="GO" id="GO:0005634">
    <property type="term" value="C:nucleus"/>
    <property type="evidence" value="ECO:0007669"/>
    <property type="project" value="TreeGrafter"/>
</dbReference>
<reference evidence="3" key="2">
    <citation type="submission" date="2021-08" db="EMBL/GenBank/DDBJ databases">
        <authorList>
            <person name="Gostincar C."/>
            <person name="Sun X."/>
            <person name="Song Z."/>
            <person name="Gunde-Cimerman N."/>
        </authorList>
    </citation>
    <scope>NUCLEOTIDE SEQUENCE</scope>
    <source>
        <strain evidence="3">EXF-9298</strain>
    </source>
</reference>
<dbReference type="Proteomes" id="UP000729357">
    <property type="component" value="Unassembled WGS sequence"/>
</dbReference>
<feature type="compositionally biased region" description="Polar residues" evidence="1">
    <location>
        <begin position="347"/>
        <end position="365"/>
    </location>
</feature>
<dbReference type="PANTHER" id="PTHR28164:SF1">
    <property type="entry name" value="PROTEIN STB3"/>
    <property type="match status" value="1"/>
</dbReference>
<evidence type="ECO:0000313" key="4">
    <source>
        <dbReference type="Proteomes" id="UP000729357"/>
    </source>
</evidence>
<evidence type="ECO:0000259" key="2">
    <source>
        <dbReference type="Pfam" id="PF00561"/>
    </source>
</evidence>
<feature type="region of interest" description="Disordered" evidence="1">
    <location>
        <begin position="342"/>
        <end position="367"/>
    </location>
</feature>
<keyword evidence="4" id="KW-1185">Reference proteome</keyword>
<protein>
    <submittedName>
        <fullName evidence="3">Alpha/beta-hydrolase</fullName>
    </submittedName>
</protein>
<feature type="compositionally biased region" description="Polar residues" evidence="1">
    <location>
        <begin position="218"/>
        <end position="229"/>
    </location>
</feature>
<evidence type="ECO:0000256" key="1">
    <source>
        <dbReference type="SAM" id="MobiDB-lite"/>
    </source>
</evidence>
<dbReference type="SUPFAM" id="SSF53474">
    <property type="entry name" value="alpha/beta-Hydrolases"/>
    <property type="match status" value="1"/>
</dbReference>
<dbReference type="Pfam" id="PF10330">
    <property type="entry name" value="Stb3"/>
    <property type="match status" value="1"/>
</dbReference>
<dbReference type="Gene3D" id="3.40.50.1820">
    <property type="entry name" value="alpha/beta hydrolase"/>
    <property type="match status" value="1"/>
</dbReference>
<dbReference type="EMBL" id="JAHFXS010001714">
    <property type="protein sequence ID" value="KAG9975962.1"/>
    <property type="molecule type" value="Genomic_DNA"/>
</dbReference>
<feature type="non-terminal residue" evidence="3">
    <location>
        <position position="723"/>
    </location>
</feature>
<feature type="compositionally biased region" description="Acidic residues" evidence="1">
    <location>
        <begin position="260"/>
        <end position="277"/>
    </location>
</feature>
<evidence type="ECO:0000313" key="3">
    <source>
        <dbReference type="EMBL" id="KAG9975962.1"/>
    </source>
</evidence>
<feature type="region of interest" description="Disordered" evidence="1">
    <location>
        <begin position="178"/>
        <end position="229"/>
    </location>
</feature>
<dbReference type="InterPro" id="IPR000073">
    <property type="entry name" value="AB_hydrolase_1"/>
</dbReference>
<proteinExistence type="predicted"/>
<dbReference type="InterPro" id="IPR018818">
    <property type="entry name" value="Stb3"/>
</dbReference>
<dbReference type="AlphaFoldDB" id="A0A9P8JT13"/>
<dbReference type="Pfam" id="PF00561">
    <property type="entry name" value="Abhydrolase_1"/>
    <property type="match status" value="1"/>
</dbReference>
<dbReference type="GO" id="GO:0000432">
    <property type="term" value="P:positive regulation of transcription from RNA polymerase II promoter by glucose"/>
    <property type="evidence" value="ECO:0007669"/>
    <property type="project" value="TreeGrafter"/>
</dbReference>
<dbReference type="PANTHER" id="PTHR28164">
    <property type="entry name" value="PROTEIN STB3"/>
    <property type="match status" value="1"/>
</dbReference>
<name>A0A9P8JT13_AURME</name>
<gene>
    <name evidence="3" type="ORF">KCU98_g11025</name>
</gene>
<dbReference type="InterPro" id="IPR029058">
    <property type="entry name" value="AB_hydrolase_fold"/>
</dbReference>
<organism evidence="3 4">
    <name type="scientific">Aureobasidium melanogenum</name>
    <name type="common">Aureobasidium pullulans var. melanogenum</name>
    <dbReference type="NCBI Taxonomy" id="46634"/>
    <lineage>
        <taxon>Eukaryota</taxon>
        <taxon>Fungi</taxon>
        <taxon>Dikarya</taxon>
        <taxon>Ascomycota</taxon>
        <taxon>Pezizomycotina</taxon>
        <taxon>Dothideomycetes</taxon>
        <taxon>Dothideomycetidae</taxon>
        <taxon>Dothideales</taxon>
        <taxon>Saccotheciaceae</taxon>
        <taxon>Aureobasidium</taxon>
    </lineage>
</organism>
<dbReference type="GO" id="GO:0043565">
    <property type="term" value="F:sequence-specific DNA binding"/>
    <property type="evidence" value="ECO:0007669"/>
    <property type="project" value="TreeGrafter"/>
</dbReference>
<feature type="domain" description="AB hydrolase-1" evidence="2">
    <location>
        <begin position="446"/>
        <end position="697"/>
    </location>
</feature>
<comment type="caution">
    <text evidence="3">The sequence shown here is derived from an EMBL/GenBank/DDBJ whole genome shotgun (WGS) entry which is preliminary data.</text>
</comment>
<feature type="region of interest" description="Disordered" evidence="1">
    <location>
        <begin position="44"/>
        <end position="79"/>
    </location>
</feature>